<protein>
    <submittedName>
        <fullName evidence="1">Uncharacterized protein</fullName>
    </submittedName>
</protein>
<proteinExistence type="predicted"/>
<dbReference type="InParanoid" id="A0A3Q7FK36"/>
<evidence type="ECO:0000313" key="1">
    <source>
        <dbReference type="EnsemblPlants" id="Solyc03g046594.1.1"/>
    </source>
</evidence>
<dbReference type="Proteomes" id="UP000004994">
    <property type="component" value="Chromosome 3"/>
</dbReference>
<dbReference type="AlphaFoldDB" id="A0A3Q7FK36"/>
<dbReference type="Gramene" id="Solyc03g046594.1.1">
    <property type="protein sequence ID" value="Solyc03g046594.1.1"/>
    <property type="gene ID" value="Solyc03g046594.1"/>
</dbReference>
<dbReference type="EnsemblPlants" id="Solyc03g046594.1.1">
    <property type="protein sequence ID" value="Solyc03g046594.1.1"/>
    <property type="gene ID" value="Solyc03g046594.1"/>
</dbReference>
<name>A0A3Q7FK36_SOLLC</name>
<reference evidence="1" key="1">
    <citation type="journal article" date="2012" name="Nature">
        <title>The tomato genome sequence provides insights into fleshy fruit evolution.</title>
        <authorList>
            <consortium name="Tomato Genome Consortium"/>
        </authorList>
    </citation>
    <scope>NUCLEOTIDE SEQUENCE [LARGE SCALE GENOMIC DNA]</scope>
    <source>
        <strain evidence="1">cv. Heinz 1706</strain>
    </source>
</reference>
<accession>A0A3Q7FK36</accession>
<reference evidence="1" key="2">
    <citation type="submission" date="2019-01" db="UniProtKB">
        <authorList>
            <consortium name="EnsemblPlants"/>
        </authorList>
    </citation>
    <scope>IDENTIFICATION</scope>
    <source>
        <strain evidence="1">cv. Heinz 1706</strain>
    </source>
</reference>
<sequence length="123" mass="14132">MPRLTSFSHVFCSRSMITCHARLCLTVYVVQGRYGIPCSTSSEHVCYPKDMRECEARRCLTVCAVQGRRWHVTPDEVRLYVLSKSDDNMPHATCVLPKDHAGMPRTMSFDRLFFPWAMMACHA</sequence>
<evidence type="ECO:0000313" key="2">
    <source>
        <dbReference type="Proteomes" id="UP000004994"/>
    </source>
</evidence>
<organism evidence="1">
    <name type="scientific">Solanum lycopersicum</name>
    <name type="common">Tomato</name>
    <name type="synonym">Lycopersicon esculentum</name>
    <dbReference type="NCBI Taxonomy" id="4081"/>
    <lineage>
        <taxon>Eukaryota</taxon>
        <taxon>Viridiplantae</taxon>
        <taxon>Streptophyta</taxon>
        <taxon>Embryophyta</taxon>
        <taxon>Tracheophyta</taxon>
        <taxon>Spermatophyta</taxon>
        <taxon>Magnoliopsida</taxon>
        <taxon>eudicotyledons</taxon>
        <taxon>Gunneridae</taxon>
        <taxon>Pentapetalae</taxon>
        <taxon>asterids</taxon>
        <taxon>lamiids</taxon>
        <taxon>Solanales</taxon>
        <taxon>Solanaceae</taxon>
        <taxon>Solanoideae</taxon>
        <taxon>Solaneae</taxon>
        <taxon>Solanum</taxon>
        <taxon>Solanum subgen. Lycopersicon</taxon>
    </lineage>
</organism>
<keyword evidence="2" id="KW-1185">Reference proteome</keyword>